<proteinExistence type="predicted"/>
<comment type="caution">
    <text evidence="1">The sequence shown here is derived from an EMBL/GenBank/DDBJ whole genome shotgun (WGS) entry which is preliminary data.</text>
</comment>
<dbReference type="EMBL" id="CAJHUC010001896">
    <property type="protein sequence ID" value="CAD7702628.1"/>
    <property type="molecule type" value="Genomic_DNA"/>
</dbReference>
<name>A0A8S1J9E9_9CHLO</name>
<dbReference type="PANTHER" id="PTHR35100">
    <property type="entry name" value="FOLD PROTEIN"/>
    <property type="match status" value="1"/>
</dbReference>
<accession>A0A8S1J9E9</accession>
<gene>
    <name evidence="1" type="ORF">OSTQU699_LOCUS7985</name>
</gene>
<protein>
    <submittedName>
        <fullName evidence="1">Uncharacterized protein</fullName>
    </submittedName>
</protein>
<evidence type="ECO:0000313" key="1">
    <source>
        <dbReference type="EMBL" id="CAD7702628.1"/>
    </source>
</evidence>
<keyword evidence="2" id="KW-1185">Reference proteome</keyword>
<dbReference type="AlphaFoldDB" id="A0A8S1J9E9"/>
<organism evidence="1 2">
    <name type="scientific">Ostreobium quekettii</name>
    <dbReference type="NCBI Taxonomy" id="121088"/>
    <lineage>
        <taxon>Eukaryota</taxon>
        <taxon>Viridiplantae</taxon>
        <taxon>Chlorophyta</taxon>
        <taxon>core chlorophytes</taxon>
        <taxon>Ulvophyceae</taxon>
        <taxon>TCBD clade</taxon>
        <taxon>Bryopsidales</taxon>
        <taxon>Ostreobineae</taxon>
        <taxon>Ostreobiaceae</taxon>
        <taxon>Ostreobium</taxon>
    </lineage>
</organism>
<evidence type="ECO:0000313" key="2">
    <source>
        <dbReference type="Proteomes" id="UP000708148"/>
    </source>
</evidence>
<dbReference type="Proteomes" id="UP000708148">
    <property type="component" value="Unassembled WGS sequence"/>
</dbReference>
<dbReference type="OrthoDB" id="534610at2759"/>
<dbReference type="PANTHER" id="PTHR35100:SF1">
    <property type="entry name" value="F15H11.13 PROTEIN"/>
    <property type="match status" value="1"/>
</dbReference>
<sequence length="242" mass="25886">MTVQDACCKGKANVLRGSLRTLRADGFGAGLGSRVLGWGGMMAAVGSFVRPQGPGECCDHNCVERVFNVVTSIPFMVVGLATMRRRRTREGKVYGASIVGVGMASLTFHSARGRFRSFSRKLDYWTVAVSSALMSRALFPKLSPLVWGLSLGLTPFQPFATASANAVAMEYEFLRRANKNPSLKPVQQLHAATSAGGMGLFCRPDVPCTHGLWHCAAALSCATTNGLVADVEARELGFAPRL</sequence>
<reference evidence="1" key="1">
    <citation type="submission" date="2020-12" db="EMBL/GenBank/DDBJ databases">
        <authorList>
            <person name="Iha C."/>
        </authorList>
    </citation>
    <scope>NUCLEOTIDE SEQUENCE</scope>
</reference>